<dbReference type="AlphaFoldDB" id="A0A6H0SNQ2"/>
<protein>
    <submittedName>
        <fullName evidence="3">Transcriptional regulator</fullName>
    </submittedName>
</protein>
<proteinExistence type="inferred from homology"/>
<name>A0A6H0SNQ2_9MICC</name>
<evidence type="ECO:0000313" key="3">
    <source>
        <dbReference type="EMBL" id="QIV88221.1"/>
    </source>
</evidence>
<gene>
    <name evidence="3" type="ORF">D3791_14560</name>
</gene>
<dbReference type="InterPro" id="IPR013538">
    <property type="entry name" value="ASHA1/2-like_C"/>
</dbReference>
<sequence length="175" mass="19823">MPPRSPRRTAMSIQGTGTRDHSNALELRRSFRISATKLWRYLVDSDYLDQWFGAWQGDPESRRVQVTLSAEEGSPTESVEILDCDQRALLLEVRTGQGSESWQLELHIETRDEGSELVFRMPGLDPQMASSVGPGWEFYLDRLVAAVNGKDAGLVVFEPDYYPGLSEYYKALFNS</sequence>
<dbReference type="EMBL" id="CP032549">
    <property type="protein sequence ID" value="QIV88221.1"/>
    <property type="molecule type" value="Genomic_DNA"/>
</dbReference>
<reference evidence="3 4" key="1">
    <citation type="submission" date="2018-09" db="EMBL/GenBank/DDBJ databases">
        <title>Glutamicibacter mishrai S5-52T (LMG 29155T = KCTC 39846T).</title>
        <authorList>
            <person name="Das S.K."/>
        </authorList>
    </citation>
    <scope>NUCLEOTIDE SEQUENCE [LARGE SCALE GENOMIC DNA]</scope>
    <source>
        <strain evidence="3 4">S5-52</strain>
    </source>
</reference>
<accession>A0A6H0SNQ2</accession>
<evidence type="ECO:0000256" key="1">
    <source>
        <dbReference type="ARBA" id="ARBA00006817"/>
    </source>
</evidence>
<dbReference type="Pfam" id="PF08327">
    <property type="entry name" value="AHSA1"/>
    <property type="match status" value="1"/>
</dbReference>
<comment type="similarity">
    <text evidence="1">Belongs to the AHA1 family.</text>
</comment>
<keyword evidence="4" id="KW-1185">Reference proteome</keyword>
<feature type="domain" description="Activator of Hsp90 ATPase homologue 1/2-like C-terminal" evidence="2">
    <location>
        <begin position="34"/>
        <end position="147"/>
    </location>
</feature>
<dbReference type="InterPro" id="IPR023393">
    <property type="entry name" value="START-like_dom_sf"/>
</dbReference>
<evidence type="ECO:0000313" key="4">
    <source>
        <dbReference type="Proteomes" id="UP000502331"/>
    </source>
</evidence>
<dbReference type="Gene3D" id="3.30.530.20">
    <property type="match status" value="1"/>
</dbReference>
<evidence type="ECO:0000259" key="2">
    <source>
        <dbReference type="Pfam" id="PF08327"/>
    </source>
</evidence>
<dbReference type="SUPFAM" id="SSF55961">
    <property type="entry name" value="Bet v1-like"/>
    <property type="match status" value="1"/>
</dbReference>
<dbReference type="Proteomes" id="UP000502331">
    <property type="component" value="Chromosome"/>
</dbReference>
<organism evidence="3 4">
    <name type="scientific">Glutamicibacter mishrai</name>
    <dbReference type="NCBI Taxonomy" id="1775880"/>
    <lineage>
        <taxon>Bacteria</taxon>
        <taxon>Bacillati</taxon>
        <taxon>Actinomycetota</taxon>
        <taxon>Actinomycetes</taxon>
        <taxon>Micrococcales</taxon>
        <taxon>Micrococcaceae</taxon>
        <taxon>Glutamicibacter</taxon>
    </lineage>
</organism>